<protein>
    <submittedName>
        <fullName evidence="1">Sugar transporter</fullName>
    </submittedName>
</protein>
<name>A0A6P2W1I3_9BURK</name>
<proteinExistence type="predicted"/>
<gene>
    <name evidence="1" type="ORF">BCO71033_01355</name>
</gene>
<keyword evidence="1" id="KW-0813">Transport</keyword>
<sequence length="106" mass="11228">MNTAGVNPSSILLRDGDLVRVCAASDAKAFVPGEVPRPATLALTNGRRIQVKRLAAWAALGARRIRAEQSVGRPCTIGGEPCVAVAPQVREGVFGKCNVPYEICRD</sequence>
<dbReference type="EMBL" id="CABVQS010000004">
    <property type="protein sequence ID" value="VWC94479.1"/>
    <property type="molecule type" value="Genomic_DNA"/>
</dbReference>
<reference evidence="1 2" key="1">
    <citation type="submission" date="2019-09" db="EMBL/GenBank/DDBJ databases">
        <authorList>
            <person name="Depoorter E."/>
        </authorList>
    </citation>
    <scope>NUCLEOTIDE SEQUENCE [LARGE SCALE GENOMIC DNA]</scope>
    <source>
        <strain evidence="1">R-71033</strain>
    </source>
</reference>
<keyword evidence="1" id="KW-0762">Sugar transport</keyword>
<dbReference type="AlphaFoldDB" id="A0A6P2W1I3"/>
<organism evidence="1 2">
    <name type="scientific">Burkholderia contaminans</name>
    <dbReference type="NCBI Taxonomy" id="488447"/>
    <lineage>
        <taxon>Bacteria</taxon>
        <taxon>Pseudomonadati</taxon>
        <taxon>Pseudomonadota</taxon>
        <taxon>Betaproteobacteria</taxon>
        <taxon>Burkholderiales</taxon>
        <taxon>Burkholderiaceae</taxon>
        <taxon>Burkholderia</taxon>
        <taxon>Burkholderia cepacia complex</taxon>
    </lineage>
</organism>
<evidence type="ECO:0000313" key="2">
    <source>
        <dbReference type="Proteomes" id="UP000494109"/>
    </source>
</evidence>
<evidence type="ECO:0000313" key="1">
    <source>
        <dbReference type="EMBL" id="VWC94479.1"/>
    </source>
</evidence>
<dbReference type="Proteomes" id="UP000494109">
    <property type="component" value="Unassembled WGS sequence"/>
</dbReference>
<accession>A0A6P2W1I3</accession>